<reference evidence="10 11" key="1">
    <citation type="submission" date="2014-04" db="EMBL/GenBank/DDBJ databases">
        <authorList>
            <consortium name="DOE Joint Genome Institute"/>
            <person name="Kuo A."/>
            <person name="Zuccaro A."/>
            <person name="Kohler A."/>
            <person name="Nagy L.G."/>
            <person name="Floudas D."/>
            <person name="Copeland A."/>
            <person name="Barry K.W."/>
            <person name="Cichocki N."/>
            <person name="Veneault-Fourrey C."/>
            <person name="LaButti K."/>
            <person name="Lindquist E.A."/>
            <person name="Lipzen A."/>
            <person name="Lundell T."/>
            <person name="Morin E."/>
            <person name="Murat C."/>
            <person name="Sun H."/>
            <person name="Tunlid A."/>
            <person name="Henrissat B."/>
            <person name="Grigoriev I.V."/>
            <person name="Hibbett D.S."/>
            <person name="Martin F."/>
            <person name="Nordberg H.P."/>
            <person name="Cantor M.N."/>
            <person name="Hua S.X."/>
        </authorList>
    </citation>
    <scope>NUCLEOTIDE SEQUENCE [LARGE SCALE GENOMIC DNA]</scope>
    <source>
        <strain evidence="10 11">MAFF 305830</strain>
    </source>
</reference>
<comment type="subcellular location">
    <subcellularLocation>
        <location evidence="1">Nucleus</location>
    </subcellularLocation>
</comment>
<evidence type="ECO:0000313" key="10">
    <source>
        <dbReference type="EMBL" id="KIM30544.1"/>
    </source>
</evidence>
<dbReference type="GO" id="GO:0000776">
    <property type="term" value="C:kinetochore"/>
    <property type="evidence" value="ECO:0007669"/>
    <property type="project" value="TreeGrafter"/>
</dbReference>
<dbReference type="GO" id="GO:0007094">
    <property type="term" value="P:mitotic spindle assembly checkpoint signaling"/>
    <property type="evidence" value="ECO:0007669"/>
    <property type="project" value="InterPro"/>
</dbReference>
<comment type="similarity">
    <text evidence="2">Belongs to the MAD1 family.</text>
</comment>
<dbReference type="PANTHER" id="PTHR23168:SF0">
    <property type="entry name" value="MITOTIC SPINDLE ASSEMBLY CHECKPOINT PROTEIN MAD1"/>
    <property type="match status" value="1"/>
</dbReference>
<dbReference type="Pfam" id="PF05557">
    <property type="entry name" value="MAD"/>
    <property type="match status" value="1"/>
</dbReference>
<dbReference type="STRING" id="933852.A0A0C3BEI9"/>
<dbReference type="EMBL" id="KN824284">
    <property type="protein sequence ID" value="KIM30544.1"/>
    <property type="molecule type" value="Genomic_DNA"/>
</dbReference>
<evidence type="ECO:0000256" key="9">
    <source>
        <dbReference type="SAM" id="MobiDB-lite"/>
    </source>
</evidence>
<evidence type="ECO:0000256" key="7">
    <source>
        <dbReference type="ARBA" id="ARBA00023306"/>
    </source>
</evidence>
<dbReference type="GO" id="GO:0072686">
    <property type="term" value="C:mitotic spindle"/>
    <property type="evidence" value="ECO:0007669"/>
    <property type="project" value="TreeGrafter"/>
</dbReference>
<name>A0A0C3BEI9_SERVB</name>
<dbReference type="OrthoDB" id="331602at2759"/>
<evidence type="ECO:0000256" key="1">
    <source>
        <dbReference type="ARBA" id="ARBA00004123"/>
    </source>
</evidence>
<evidence type="ECO:0000256" key="2">
    <source>
        <dbReference type="ARBA" id="ARBA00008029"/>
    </source>
</evidence>
<keyword evidence="11" id="KW-1185">Reference proteome</keyword>
<protein>
    <recommendedName>
        <fullName evidence="3">Spindle assembly checkpoint component MAD1</fullName>
    </recommendedName>
</protein>
<keyword evidence="7" id="KW-0131">Cell cycle</keyword>
<dbReference type="AlphaFoldDB" id="A0A0C3BEI9"/>
<evidence type="ECO:0000256" key="5">
    <source>
        <dbReference type="ARBA" id="ARBA00022776"/>
    </source>
</evidence>
<feature type="coiled-coil region" evidence="8">
    <location>
        <begin position="421"/>
        <end position="509"/>
    </location>
</feature>
<gene>
    <name evidence="10" type="ORF">M408DRAFT_287376</name>
</gene>
<dbReference type="Gene3D" id="6.10.250.90">
    <property type="match status" value="1"/>
</dbReference>
<feature type="coiled-coil region" evidence="8">
    <location>
        <begin position="340"/>
        <end position="388"/>
    </location>
</feature>
<feature type="coiled-coil region" evidence="8">
    <location>
        <begin position="229"/>
        <end position="297"/>
    </location>
</feature>
<feature type="region of interest" description="Disordered" evidence="9">
    <location>
        <begin position="1"/>
        <end position="42"/>
    </location>
</feature>
<feature type="compositionally biased region" description="Low complexity" evidence="9">
    <location>
        <begin position="25"/>
        <end position="37"/>
    </location>
</feature>
<proteinExistence type="inferred from homology"/>
<keyword evidence="8" id="KW-0175">Coiled coil</keyword>
<dbReference type="SUPFAM" id="SSF75704">
    <property type="entry name" value="Mitotic arrest deficient-like 1, Mad1"/>
    <property type="match status" value="1"/>
</dbReference>
<reference evidence="11" key="2">
    <citation type="submission" date="2015-01" db="EMBL/GenBank/DDBJ databases">
        <title>Evolutionary Origins and Diversification of the Mycorrhizal Mutualists.</title>
        <authorList>
            <consortium name="DOE Joint Genome Institute"/>
            <consortium name="Mycorrhizal Genomics Consortium"/>
            <person name="Kohler A."/>
            <person name="Kuo A."/>
            <person name="Nagy L.G."/>
            <person name="Floudas D."/>
            <person name="Copeland A."/>
            <person name="Barry K.W."/>
            <person name="Cichocki N."/>
            <person name="Veneault-Fourrey C."/>
            <person name="LaButti K."/>
            <person name="Lindquist E.A."/>
            <person name="Lipzen A."/>
            <person name="Lundell T."/>
            <person name="Morin E."/>
            <person name="Murat C."/>
            <person name="Riley R."/>
            <person name="Ohm R."/>
            <person name="Sun H."/>
            <person name="Tunlid A."/>
            <person name="Henrissat B."/>
            <person name="Grigoriev I.V."/>
            <person name="Hibbett D.S."/>
            <person name="Martin F."/>
        </authorList>
    </citation>
    <scope>NUCLEOTIDE SEQUENCE [LARGE SCALE GENOMIC DNA]</scope>
    <source>
        <strain evidence="11">MAFF 305830</strain>
    </source>
</reference>
<evidence type="ECO:0000256" key="3">
    <source>
        <dbReference type="ARBA" id="ARBA00022019"/>
    </source>
</evidence>
<dbReference type="GO" id="GO:0051315">
    <property type="term" value="P:attachment of mitotic spindle microtubules to kinetochore"/>
    <property type="evidence" value="ECO:0007669"/>
    <property type="project" value="TreeGrafter"/>
</dbReference>
<feature type="coiled-coil region" evidence="8">
    <location>
        <begin position="577"/>
        <end position="604"/>
    </location>
</feature>
<dbReference type="Proteomes" id="UP000054097">
    <property type="component" value="Unassembled WGS sequence"/>
</dbReference>
<keyword evidence="6" id="KW-0539">Nucleus</keyword>
<keyword evidence="5" id="KW-0498">Mitosis</keyword>
<dbReference type="GO" id="GO:0005635">
    <property type="term" value="C:nuclear envelope"/>
    <property type="evidence" value="ECO:0007669"/>
    <property type="project" value="TreeGrafter"/>
</dbReference>
<sequence length="720" mass="80988">MDKRPPTRVPARSKLPTASSSQLVASTSTTKRTATTAQLDGEIEHALTRRKAKVEAFSASMAKNSLERRAVDAEQAKRTLEGELAKLKTEKDKVERDRRWFAEREKDIAEEREAERAAFERDKNELTTELSSMRTSMESLQRQFDSLSESHDVLENAATRANRACEETQRQLIAVQGENERNHAEAAKYRQLALGREQEIEELKQAVKHGSVSSHGQDSKEWEGLRSELVQQTEQMRRLEDVNAKMKAELLVLRERHANIEVLKEEKRILERRVRDTESIREQLGLMEAEVDALRQERANSTAHAQRATDIPVAVTQELAQLRMEHANILGQHQSMTDVLTRREEELRRAEELLATEQNQISLLKFRLQAEEAAHLRAEKRAKTAQQEVEMVNTLLERFTTQAEGDSTIPADVTEHSSMRIAALENMVEELKQANDALVAEMDEMGGDAAQVMSGPGRGSIAALKESLVHERRRVSEISEELETARKELVALEKKAEALDEELFRLKGEVGTGRHVPPGIRVLELADNPAAKWFGKREEDVQRLKKENEALRSMMGDGVARPTTGEASDRLVPKETLDVLIQEKSELEAIIKEKEKRLLRLQQIFSLKAEEFKTTVTSLLGWKFRFQQNGAVQLTSVYNPNALIVFSQPTKSKRAVGAGPLEGEDIKVQLIAETAPPEVMELYRTWVAGFGCVPGFLGSLSVQLFEASPEGIAKLRGQGA</sequence>
<evidence type="ECO:0000256" key="6">
    <source>
        <dbReference type="ARBA" id="ARBA00023242"/>
    </source>
</evidence>
<dbReference type="InterPro" id="IPR008672">
    <property type="entry name" value="Mad1"/>
</dbReference>
<evidence type="ECO:0000256" key="8">
    <source>
        <dbReference type="SAM" id="Coils"/>
    </source>
</evidence>
<organism evidence="10 11">
    <name type="scientific">Serendipita vermifera MAFF 305830</name>
    <dbReference type="NCBI Taxonomy" id="933852"/>
    <lineage>
        <taxon>Eukaryota</taxon>
        <taxon>Fungi</taxon>
        <taxon>Dikarya</taxon>
        <taxon>Basidiomycota</taxon>
        <taxon>Agaricomycotina</taxon>
        <taxon>Agaricomycetes</taxon>
        <taxon>Sebacinales</taxon>
        <taxon>Serendipitaceae</taxon>
        <taxon>Serendipita</taxon>
    </lineage>
</organism>
<evidence type="ECO:0000313" key="11">
    <source>
        <dbReference type="Proteomes" id="UP000054097"/>
    </source>
</evidence>
<dbReference type="GO" id="GO:0051301">
    <property type="term" value="P:cell division"/>
    <property type="evidence" value="ECO:0007669"/>
    <property type="project" value="UniProtKB-KW"/>
</dbReference>
<keyword evidence="4" id="KW-0132">Cell division</keyword>
<dbReference type="PANTHER" id="PTHR23168">
    <property type="entry name" value="MITOTIC SPINDLE ASSEMBLY CHECKPOINT PROTEIN MAD1 MITOTIC ARREST DEFICIENT-LIKE PROTEIN 1"/>
    <property type="match status" value="1"/>
</dbReference>
<dbReference type="HOGENOM" id="CLU_021480_0_0_1"/>
<accession>A0A0C3BEI9</accession>
<dbReference type="Gene3D" id="3.30.457.60">
    <property type="match status" value="1"/>
</dbReference>
<feature type="coiled-coil region" evidence="8">
    <location>
        <begin position="63"/>
        <end position="171"/>
    </location>
</feature>
<evidence type="ECO:0000256" key="4">
    <source>
        <dbReference type="ARBA" id="ARBA00022618"/>
    </source>
</evidence>